<evidence type="ECO:0000256" key="2">
    <source>
        <dbReference type="ARBA" id="ARBA00010703"/>
    </source>
</evidence>
<reference evidence="9" key="1">
    <citation type="journal article" date="2013" name="Proc. Natl. Acad. Sci. U.S.A.">
        <title>Genome structure and metabolic features in the red seaweed Chondrus crispus shed light on evolution of the Archaeplastida.</title>
        <authorList>
            <person name="Collen J."/>
            <person name="Porcel B."/>
            <person name="Carre W."/>
            <person name="Ball S.G."/>
            <person name="Chaparro C."/>
            <person name="Tonon T."/>
            <person name="Barbeyron T."/>
            <person name="Michel G."/>
            <person name="Noel B."/>
            <person name="Valentin K."/>
            <person name="Elias M."/>
            <person name="Artiguenave F."/>
            <person name="Arun A."/>
            <person name="Aury J.M."/>
            <person name="Barbosa-Neto J.F."/>
            <person name="Bothwell J.H."/>
            <person name="Bouget F.Y."/>
            <person name="Brillet L."/>
            <person name="Cabello-Hurtado F."/>
            <person name="Capella-Gutierrez S."/>
            <person name="Charrier B."/>
            <person name="Cladiere L."/>
            <person name="Cock J.M."/>
            <person name="Coelho S.M."/>
            <person name="Colleoni C."/>
            <person name="Czjzek M."/>
            <person name="Da Silva C."/>
            <person name="Delage L."/>
            <person name="Denoeud F."/>
            <person name="Deschamps P."/>
            <person name="Dittami S.M."/>
            <person name="Gabaldon T."/>
            <person name="Gachon C.M."/>
            <person name="Groisillier A."/>
            <person name="Herve C."/>
            <person name="Jabbari K."/>
            <person name="Katinka M."/>
            <person name="Kloareg B."/>
            <person name="Kowalczyk N."/>
            <person name="Labadie K."/>
            <person name="Leblanc C."/>
            <person name="Lopez P.J."/>
            <person name="McLachlan D.H."/>
            <person name="Meslet-Cladiere L."/>
            <person name="Moustafa A."/>
            <person name="Nehr Z."/>
            <person name="Nyvall Collen P."/>
            <person name="Panaud O."/>
            <person name="Partensky F."/>
            <person name="Poulain J."/>
            <person name="Rensing S.A."/>
            <person name="Rousvoal S."/>
            <person name="Samson G."/>
            <person name="Symeonidi A."/>
            <person name="Weissenbach J."/>
            <person name="Zambounis A."/>
            <person name="Wincker P."/>
            <person name="Boyen C."/>
        </authorList>
    </citation>
    <scope>NUCLEOTIDE SEQUENCE [LARGE SCALE GENOMIC DNA]</scope>
    <source>
        <strain evidence="9">cv. Stackhouse</strain>
    </source>
</reference>
<evidence type="ECO:0000256" key="1">
    <source>
        <dbReference type="ARBA" id="ARBA00000724"/>
    </source>
</evidence>
<evidence type="ECO:0000256" key="4">
    <source>
        <dbReference type="ARBA" id="ARBA00022679"/>
    </source>
</evidence>
<dbReference type="Pfam" id="PF04072">
    <property type="entry name" value="LCM"/>
    <property type="match status" value="1"/>
</dbReference>
<dbReference type="EMBL" id="HG002168">
    <property type="protein sequence ID" value="CDF40407.1"/>
    <property type="molecule type" value="Genomic_DNA"/>
</dbReference>
<dbReference type="KEGG" id="ccp:CHC_T00007184001"/>
<dbReference type="SUPFAM" id="SSF53335">
    <property type="entry name" value="S-adenosyl-L-methionine-dependent methyltransferases"/>
    <property type="match status" value="1"/>
</dbReference>
<keyword evidence="4 6" id="KW-0808">Transferase</keyword>
<evidence type="ECO:0000313" key="9">
    <source>
        <dbReference type="Proteomes" id="UP000012073"/>
    </source>
</evidence>
<dbReference type="PhylomeDB" id="R7QPI9"/>
<dbReference type="InterPro" id="IPR007213">
    <property type="entry name" value="Ppm1/Ppm2/Tcmp"/>
</dbReference>
<dbReference type="STRING" id="2769.R7QPI9"/>
<dbReference type="Proteomes" id="UP000012073">
    <property type="component" value="Unassembled WGS sequence"/>
</dbReference>
<dbReference type="AlphaFoldDB" id="R7QPI9"/>
<evidence type="ECO:0000256" key="7">
    <source>
        <dbReference type="PIRSR" id="PIRSR016305-1"/>
    </source>
</evidence>
<dbReference type="PANTHER" id="PTHR13600">
    <property type="entry name" value="LEUCINE CARBOXYL METHYLTRANSFERASE"/>
    <property type="match status" value="1"/>
</dbReference>
<sequence>MHPRASRQGHSVETADSDVAVRATNDDALESKYCAMHAGYFEDAFLDALASHLLRDDVAPPSRPPLINRGTAARVAFKSDLIHALLGAAWASSETVQIVSLGAGYDSLPFSLFEMGQSMTKMSLHYVELDFAPIVQAKAAAVEAQLVLRGLFRDIMTDGESLQGIVKGGTQSRYVLSAFDLRDTPRISDVLRATGLKCNCPTIILAEIVLVYLDPVISDAVIREIGHFFTRERAFVNIEHSHPHDSFGLQMVKNIAARGSPLLGISKYPTLAAQKSRFVREGWPCVEALTMLQGFQRKFSTEEALNLNRIEHLDEIEEWDMLMEHYGIVIAIRWSGEDDITILEDVLKASFGRAGETSSTNRKAAS</sequence>
<accession>R7QPI9</accession>
<dbReference type="PANTHER" id="PTHR13600:SF21">
    <property type="entry name" value="LEUCINE CARBOXYL METHYLTRANSFERASE 1"/>
    <property type="match status" value="1"/>
</dbReference>
<dbReference type="RefSeq" id="XP_005710701.1">
    <property type="nucleotide sequence ID" value="XM_005710644.1"/>
</dbReference>
<dbReference type="OrthoDB" id="5479at2759"/>
<gene>
    <name evidence="8" type="ORF">CHC_T00007184001</name>
</gene>
<keyword evidence="5 6" id="KW-0949">S-adenosyl-L-methionine</keyword>
<comment type="catalytic activity">
    <reaction evidence="1 6">
        <text>[phosphatase 2A protein]-C-terminal L-leucine + S-adenosyl-L-methionine = [phosphatase 2A protein]-C-terminal L-leucine methyl ester + S-adenosyl-L-homocysteine</text>
        <dbReference type="Rhea" id="RHEA:48544"/>
        <dbReference type="Rhea" id="RHEA-COMP:12134"/>
        <dbReference type="Rhea" id="RHEA-COMP:12135"/>
        <dbReference type="ChEBI" id="CHEBI:57856"/>
        <dbReference type="ChEBI" id="CHEBI:59789"/>
        <dbReference type="ChEBI" id="CHEBI:90516"/>
        <dbReference type="ChEBI" id="CHEBI:90517"/>
        <dbReference type="EC" id="2.1.1.233"/>
    </reaction>
</comment>
<dbReference type="Gramene" id="CDF40407">
    <property type="protein sequence ID" value="CDF40407"/>
    <property type="gene ID" value="CHC_T00007184001"/>
</dbReference>
<organism evidence="8 9">
    <name type="scientific">Chondrus crispus</name>
    <name type="common">Carrageen Irish moss</name>
    <name type="synonym">Polymorpha crispa</name>
    <dbReference type="NCBI Taxonomy" id="2769"/>
    <lineage>
        <taxon>Eukaryota</taxon>
        <taxon>Rhodophyta</taxon>
        <taxon>Florideophyceae</taxon>
        <taxon>Rhodymeniophycidae</taxon>
        <taxon>Gigartinales</taxon>
        <taxon>Gigartinaceae</taxon>
        <taxon>Chondrus</taxon>
    </lineage>
</organism>
<proteinExistence type="inferred from homology"/>
<feature type="binding site" evidence="7">
    <location>
        <position position="207"/>
    </location>
    <ligand>
        <name>S-adenosyl-L-methionine</name>
        <dbReference type="ChEBI" id="CHEBI:59789"/>
    </ligand>
</feature>
<feature type="binding site" evidence="7">
    <location>
        <position position="74"/>
    </location>
    <ligand>
        <name>S-adenosyl-L-methionine</name>
        <dbReference type="ChEBI" id="CHEBI:59789"/>
    </ligand>
</feature>
<dbReference type="EC" id="2.1.1.233" evidence="6"/>
<dbReference type="GO" id="GO:0018423">
    <property type="term" value="F:protein C-terminal leucine carboxyl O-methyltransferase activity"/>
    <property type="evidence" value="ECO:0007669"/>
    <property type="project" value="UniProtKB-EC"/>
</dbReference>
<evidence type="ECO:0000256" key="6">
    <source>
        <dbReference type="PIRNR" id="PIRNR016305"/>
    </source>
</evidence>
<evidence type="ECO:0000256" key="3">
    <source>
        <dbReference type="ARBA" id="ARBA00022603"/>
    </source>
</evidence>
<dbReference type="Gene3D" id="3.40.50.150">
    <property type="entry name" value="Vaccinia Virus protein VP39"/>
    <property type="match status" value="1"/>
</dbReference>
<keyword evidence="9" id="KW-1185">Reference proteome</keyword>
<name>R7QPI9_CHOCR</name>
<feature type="binding site" evidence="7">
    <location>
        <begin position="180"/>
        <end position="181"/>
    </location>
    <ligand>
        <name>S-adenosyl-L-methionine</name>
        <dbReference type="ChEBI" id="CHEBI:59789"/>
    </ligand>
</feature>
<evidence type="ECO:0000256" key="5">
    <source>
        <dbReference type="ARBA" id="ARBA00022691"/>
    </source>
</evidence>
<evidence type="ECO:0000313" key="8">
    <source>
        <dbReference type="EMBL" id="CDF40407.1"/>
    </source>
</evidence>
<dbReference type="InterPro" id="IPR016651">
    <property type="entry name" value="LCMT1"/>
</dbReference>
<dbReference type="GeneID" id="17318412"/>
<keyword evidence="3 6" id="KW-0489">Methyltransferase</keyword>
<dbReference type="InterPro" id="IPR029063">
    <property type="entry name" value="SAM-dependent_MTases_sf"/>
</dbReference>
<dbReference type="OMA" id="IIYEPIR"/>
<protein>
    <recommendedName>
        <fullName evidence="6">Leucine carboxyl methyltransferase 1</fullName>
        <ecNumber evidence="6">2.1.1.233</ecNumber>
    </recommendedName>
</protein>
<comment type="similarity">
    <text evidence="2 6">Belongs to the methyltransferase superfamily. LCMT family.</text>
</comment>
<dbReference type="PIRSF" id="PIRSF016305">
    <property type="entry name" value="LCM_mtfrase"/>
    <property type="match status" value="1"/>
</dbReference>
<comment type="function">
    <text evidence="6">Methylates the carboxyl group of the C-terminal leucine residue of protein phosphatase 2A catalytic subunits to form alpha-leucine ester residues.</text>
</comment>
<feature type="binding site" evidence="7">
    <location>
        <position position="102"/>
    </location>
    <ligand>
        <name>S-adenosyl-L-methionine</name>
        <dbReference type="ChEBI" id="CHEBI:59789"/>
    </ligand>
</feature>
<dbReference type="GO" id="GO:0032259">
    <property type="term" value="P:methylation"/>
    <property type="evidence" value="ECO:0007669"/>
    <property type="project" value="UniProtKB-KW"/>
</dbReference>